<evidence type="ECO:0000256" key="6">
    <source>
        <dbReference type="PROSITE-ProRule" id="PRU01091"/>
    </source>
</evidence>
<evidence type="ECO:0000256" key="1">
    <source>
        <dbReference type="ARBA" id="ARBA00022553"/>
    </source>
</evidence>
<evidence type="ECO:0000313" key="8">
    <source>
        <dbReference type="EMBL" id="UUI67470.1"/>
    </source>
</evidence>
<feature type="domain" description="OmpR/PhoB-type" evidence="7">
    <location>
        <begin position="104"/>
        <end position="197"/>
    </location>
</feature>
<organism evidence="8 9">
    <name type="scientific">Aeromicrobium duanguangcaii</name>
    <dbReference type="NCBI Taxonomy" id="2968086"/>
    <lineage>
        <taxon>Bacteria</taxon>
        <taxon>Bacillati</taxon>
        <taxon>Actinomycetota</taxon>
        <taxon>Actinomycetes</taxon>
        <taxon>Propionibacteriales</taxon>
        <taxon>Nocardioidaceae</taxon>
        <taxon>Aeromicrobium</taxon>
    </lineage>
</organism>
<dbReference type="SMART" id="SM00862">
    <property type="entry name" value="Trans_reg_C"/>
    <property type="match status" value="1"/>
</dbReference>
<dbReference type="RefSeq" id="WP_256766035.1">
    <property type="nucleotide sequence ID" value="NZ_CP101990.1"/>
</dbReference>
<keyword evidence="2" id="KW-0902">Two-component regulatory system</keyword>
<reference evidence="8 9" key="1">
    <citation type="submission" date="2022-07" db="EMBL/GenBank/DDBJ databases">
        <title>Novel species in genus Aeromicrobium.</title>
        <authorList>
            <person name="Ye L."/>
        </authorList>
    </citation>
    <scope>NUCLEOTIDE SEQUENCE [LARGE SCALE GENOMIC DNA]</scope>
    <source>
        <strain evidence="9">zg-Y50</strain>
    </source>
</reference>
<protein>
    <submittedName>
        <fullName evidence="8">Response regulator transcription factor</fullName>
    </submittedName>
</protein>
<evidence type="ECO:0000259" key="7">
    <source>
        <dbReference type="PROSITE" id="PS51755"/>
    </source>
</evidence>
<dbReference type="CDD" id="cd00383">
    <property type="entry name" value="trans_reg_C"/>
    <property type="match status" value="1"/>
</dbReference>
<evidence type="ECO:0000256" key="3">
    <source>
        <dbReference type="ARBA" id="ARBA00023015"/>
    </source>
</evidence>
<evidence type="ECO:0000256" key="2">
    <source>
        <dbReference type="ARBA" id="ARBA00023012"/>
    </source>
</evidence>
<dbReference type="InterPro" id="IPR016032">
    <property type="entry name" value="Sig_transdc_resp-reg_C-effctor"/>
</dbReference>
<keyword evidence="5" id="KW-0804">Transcription</keyword>
<dbReference type="EMBL" id="CP101990">
    <property type="protein sequence ID" value="UUI67470.1"/>
    <property type="molecule type" value="Genomic_DNA"/>
</dbReference>
<sequence>MRAIAVVAQDARADTIVHALRSAGFEDSVASDARSLTARRNGDFDLLVLDPAVTGTLGAPLLDQLRDEQPALPIILLASDDETTREVVARVREHFTPADHSPDGDGVATAEVRLDAQGRRAYVGEREVTLSPREFALASTLLRHRGQTLSREQLLEHVWGSDAGLRSNIVDVYVGYLRRKLGSDVVTTVRGLGYRVG</sequence>
<keyword evidence="3" id="KW-0805">Transcription regulation</keyword>
<evidence type="ECO:0000256" key="5">
    <source>
        <dbReference type="ARBA" id="ARBA00023163"/>
    </source>
</evidence>
<dbReference type="InterPro" id="IPR036388">
    <property type="entry name" value="WH-like_DNA-bd_sf"/>
</dbReference>
<dbReference type="InterPro" id="IPR001867">
    <property type="entry name" value="OmpR/PhoB-type_DNA-bd"/>
</dbReference>
<dbReference type="SUPFAM" id="SSF52172">
    <property type="entry name" value="CheY-like"/>
    <property type="match status" value="1"/>
</dbReference>
<dbReference type="Gene3D" id="3.40.50.2300">
    <property type="match status" value="1"/>
</dbReference>
<evidence type="ECO:0000256" key="4">
    <source>
        <dbReference type="ARBA" id="ARBA00023125"/>
    </source>
</evidence>
<feature type="DNA-binding region" description="OmpR/PhoB-type" evidence="6">
    <location>
        <begin position="104"/>
        <end position="197"/>
    </location>
</feature>
<name>A0ABY5KC65_9ACTN</name>
<keyword evidence="9" id="KW-1185">Reference proteome</keyword>
<keyword evidence="4 6" id="KW-0238">DNA-binding</keyword>
<dbReference type="PANTHER" id="PTHR48111:SF1">
    <property type="entry name" value="TWO-COMPONENT RESPONSE REGULATOR ORR33"/>
    <property type="match status" value="1"/>
</dbReference>
<proteinExistence type="predicted"/>
<accession>A0ABY5KC65</accession>
<dbReference type="PROSITE" id="PS51755">
    <property type="entry name" value="OMPR_PHOB"/>
    <property type="match status" value="1"/>
</dbReference>
<gene>
    <name evidence="8" type="ORF">NP095_09645</name>
</gene>
<dbReference type="PANTHER" id="PTHR48111">
    <property type="entry name" value="REGULATOR OF RPOS"/>
    <property type="match status" value="1"/>
</dbReference>
<dbReference type="SUPFAM" id="SSF46894">
    <property type="entry name" value="C-terminal effector domain of the bipartite response regulators"/>
    <property type="match status" value="1"/>
</dbReference>
<evidence type="ECO:0000313" key="9">
    <source>
        <dbReference type="Proteomes" id="UP001315860"/>
    </source>
</evidence>
<dbReference type="InterPro" id="IPR039420">
    <property type="entry name" value="WalR-like"/>
</dbReference>
<dbReference type="Proteomes" id="UP001315860">
    <property type="component" value="Chromosome"/>
</dbReference>
<dbReference type="Gene3D" id="1.10.10.10">
    <property type="entry name" value="Winged helix-like DNA-binding domain superfamily/Winged helix DNA-binding domain"/>
    <property type="match status" value="1"/>
</dbReference>
<dbReference type="InterPro" id="IPR011006">
    <property type="entry name" value="CheY-like_superfamily"/>
</dbReference>
<keyword evidence="1" id="KW-0597">Phosphoprotein</keyword>
<dbReference type="Pfam" id="PF00486">
    <property type="entry name" value="Trans_reg_C"/>
    <property type="match status" value="1"/>
</dbReference>